<dbReference type="EMBL" id="JBBYHR010000004">
    <property type="protein sequence ID" value="MEL1244418.1"/>
    <property type="molecule type" value="Genomic_DNA"/>
</dbReference>
<keyword evidence="2" id="KW-1185">Reference proteome</keyword>
<name>A0ABU9HXH2_9FLAO</name>
<reference evidence="1 2" key="1">
    <citation type="submission" date="2024-04" db="EMBL/GenBank/DDBJ databases">
        <title>Flavobacterium sp. DGU11 16S ribosomal RNA gene Genome sequencing and assembly.</title>
        <authorList>
            <person name="Park S."/>
        </authorList>
    </citation>
    <scope>NUCLEOTIDE SEQUENCE [LARGE SCALE GENOMIC DNA]</scope>
    <source>
        <strain evidence="1 2">DGU11</strain>
    </source>
</reference>
<dbReference type="Proteomes" id="UP001464555">
    <property type="component" value="Unassembled WGS sequence"/>
</dbReference>
<evidence type="ECO:0000313" key="1">
    <source>
        <dbReference type="EMBL" id="MEL1244418.1"/>
    </source>
</evidence>
<evidence type="ECO:0000313" key="2">
    <source>
        <dbReference type="Proteomes" id="UP001464555"/>
    </source>
</evidence>
<sequence>MKNIKYILLILTTFFFASCEEVIDVDLNTAPPRLAVDASIDWVRGTDGSEQKITLTTTGSYYENTVPVASGATVFITNSTSTVFDFIEIPGTGEYVCTNFEPVIGETYVLTIVYDGETYTASEKLFPVPEIASIVQDNEGGFTGDNIELRYYFQDDGAENNFYLARVDTNIYPFPEYGAIKDEFEQGNLMSAIVSDEDFKAGDSVDFKLYGISERYYNYMSIIISMVEGGAGSGPFQTPPVNARGNIVNQTNEKNFAMGYFRLGEVDASNYVIQ</sequence>
<dbReference type="PROSITE" id="PS51257">
    <property type="entry name" value="PROKAR_LIPOPROTEIN"/>
    <property type="match status" value="1"/>
</dbReference>
<comment type="caution">
    <text evidence="1">The sequence shown here is derived from an EMBL/GenBank/DDBJ whole genome shotgun (WGS) entry which is preliminary data.</text>
</comment>
<protein>
    <submittedName>
        <fullName evidence="1">DUF4249 domain-containing protein</fullName>
    </submittedName>
</protein>
<dbReference type="InterPro" id="IPR025345">
    <property type="entry name" value="DUF4249"/>
</dbReference>
<accession>A0ABU9HXH2</accession>
<organism evidence="1 2">
    <name type="scientific">Flavobacterium arundinis</name>
    <dbReference type="NCBI Taxonomy" id="3139143"/>
    <lineage>
        <taxon>Bacteria</taxon>
        <taxon>Pseudomonadati</taxon>
        <taxon>Bacteroidota</taxon>
        <taxon>Flavobacteriia</taxon>
        <taxon>Flavobacteriales</taxon>
        <taxon>Flavobacteriaceae</taxon>
        <taxon>Flavobacterium</taxon>
    </lineage>
</organism>
<dbReference type="Pfam" id="PF14054">
    <property type="entry name" value="DUF4249"/>
    <property type="match status" value="1"/>
</dbReference>
<proteinExistence type="predicted"/>
<gene>
    <name evidence="1" type="ORF">AAEO56_09115</name>
</gene>
<dbReference type="RefSeq" id="WP_341696735.1">
    <property type="nucleotide sequence ID" value="NZ_JBBYHR010000004.1"/>
</dbReference>